<evidence type="ECO:0000256" key="1">
    <source>
        <dbReference type="ARBA" id="ARBA00012928"/>
    </source>
</evidence>
<reference evidence="7 8" key="2">
    <citation type="submission" date="2019-03" db="EMBL/GenBank/DDBJ databases">
        <title>Genomic Encyclopedia of Type Strains, Phase IV (KMG-IV): sequencing the most valuable type-strain genomes for metagenomic binning, comparative biology and taxonomic classification.</title>
        <authorList>
            <person name="Goeker M."/>
        </authorList>
    </citation>
    <scope>NUCLEOTIDE SEQUENCE [LARGE SCALE GENOMIC DNA]</scope>
    <source>
        <strain evidence="7 8">DSM 103426</strain>
    </source>
</reference>
<evidence type="ECO:0000259" key="5">
    <source>
        <dbReference type="PROSITE" id="PS50305"/>
    </source>
</evidence>
<feature type="binding site" evidence="4">
    <location>
        <position position="133"/>
    </location>
    <ligand>
        <name>Zn(2+)</name>
        <dbReference type="ChEBI" id="CHEBI:29105"/>
    </ligand>
</feature>
<proteinExistence type="predicted"/>
<dbReference type="Pfam" id="PF02146">
    <property type="entry name" value="SIR2"/>
    <property type="match status" value="1"/>
</dbReference>
<name>A0A4V2UNJ4_9FIRM</name>
<dbReference type="GO" id="GO:0070403">
    <property type="term" value="F:NAD+ binding"/>
    <property type="evidence" value="ECO:0007669"/>
    <property type="project" value="InterPro"/>
</dbReference>
<reference evidence="6 9" key="1">
    <citation type="journal article" date="2018" name="Int. J. Syst. Evol. Microbiol.">
        <title>Draft Genome Sequence of Faecalimonas umbilicata JCM 30896T, an Acetate-Producing Bacterium Isolated from Human Feces.</title>
        <authorList>
            <person name="Sakamoto M."/>
            <person name="Ikeyama N."/>
            <person name="Yuki M."/>
            <person name="Ohkuma M."/>
        </authorList>
    </citation>
    <scope>NUCLEOTIDE SEQUENCE [LARGE SCALE GENOMIC DNA]</scope>
    <source>
        <strain evidence="6 9">EGH7</strain>
    </source>
</reference>
<dbReference type="Proteomes" id="UP000294613">
    <property type="component" value="Unassembled WGS sequence"/>
</dbReference>
<keyword evidence="9" id="KW-1185">Reference proteome</keyword>
<keyword evidence="2" id="KW-0808">Transferase</keyword>
<dbReference type="InterPro" id="IPR050134">
    <property type="entry name" value="NAD-dep_sirtuin_deacylases"/>
</dbReference>
<dbReference type="PANTHER" id="PTHR11085:SF10">
    <property type="entry name" value="NAD-DEPENDENT PROTEIN DEACYLASE SIRTUIN-5, MITOCHONDRIAL-RELATED"/>
    <property type="match status" value="1"/>
</dbReference>
<feature type="binding site" evidence="4">
    <location>
        <position position="151"/>
    </location>
    <ligand>
        <name>Zn(2+)</name>
        <dbReference type="ChEBI" id="CHEBI:29105"/>
    </ligand>
</feature>
<comment type="caution">
    <text evidence="7">The sequence shown here is derived from an EMBL/GenBank/DDBJ whole genome shotgun (WGS) entry which is preliminary data.</text>
</comment>
<feature type="domain" description="Deacetylase sirtuin-type" evidence="5">
    <location>
        <begin position="1"/>
        <end position="251"/>
    </location>
</feature>
<dbReference type="PROSITE" id="PS50305">
    <property type="entry name" value="SIRTUIN"/>
    <property type="match status" value="1"/>
</dbReference>
<sequence>MTVERLMDILKESKYTVVLSGNGMVLESDYMLIRDSQESYDIEKKYRYSAEELFSSSLFSTRKELFYEFYRNEMLPQLEKPPGEGFYALAALEKKGLIDTVITRRVYHLPTRAGCKNVIELHGNICEHYCPHCGEEYSLDYIRQSRRVPLCTKCNTALRPRAVLYGEMVDNQVMTKAAEEVMRADVVLALGTNLKTTLCEQLLGYYGGNKLILITLKEHFSDKYADGVIHDRVDQTLLKILCQSENLHKLY</sequence>
<keyword evidence="4" id="KW-0862">Zinc</keyword>
<organism evidence="7 8">
    <name type="scientific">Faecalimonas umbilicata</name>
    <dbReference type="NCBI Taxonomy" id="1912855"/>
    <lineage>
        <taxon>Bacteria</taxon>
        <taxon>Bacillati</taxon>
        <taxon>Bacillota</taxon>
        <taxon>Clostridia</taxon>
        <taxon>Lachnospirales</taxon>
        <taxon>Lachnospiraceae</taxon>
        <taxon>Faecalimonas</taxon>
    </lineage>
</organism>
<dbReference type="InterPro" id="IPR026590">
    <property type="entry name" value="Ssirtuin_cat_dom"/>
</dbReference>
<evidence type="ECO:0000313" key="9">
    <source>
        <dbReference type="Proteomes" id="UP000702954"/>
    </source>
</evidence>
<dbReference type="InterPro" id="IPR003000">
    <property type="entry name" value="Sirtuin"/>
</dbReference>
<keyword evidence="4" id="KW-0479">Metal-binding</keyword>
<protein>
    <recommendedName>
        <fullName evidence="1">protein acetyllysine N-acetyltransferase</fullName>
        <ecNumber evidence="1">2.3.1.286</ecNumber>
    </recommendedName>
</protein>
<feature type="active site" description="Proton acceptor" evidence="4">
    <location>
        <position position="122"/>
    </location>
</feature>
<evidence type="ECO:0000256" key="3">
    <source>
        <dbReference type="ARBA" id="ARBA00023027"/>
    </source>
</evidence>
<dbReference type="Gene3D" id="3.40.50.1220">
    <property type="entry name" value="TPP-binding domain"/>
    <property type="match status" value="1"/>
</dbReference>
<dbReference type="Gene3D" id="3.30.1600.10">
    <property type="entry name" value="SIR2/SIRT2 'Small Domain"/>
    <property type="match status" value="1"/>
</dbReference>
<dbReference type="EC" id="2.3.1.286" evidence="1"/>
<keyword evidence="3" id="KW-0520">NAD</keyword>
<dbReference type="Proteomes" id="UP000702954">
    <property type="component" value="Unassembled WGS sequence"/>
</dbReference>
<dbReference type="InterPro" id="IPR029035">
    <property type="entry name" value="DHS-like_NAD/FAD-binding_dom"/>
</dbReference>
<dbReference type="GO" id="GO:0046872">
    <property type="term" value="F:metal ion binding"/>
    <property type="evidence" value="ECO:0007669"/>
    <property type="project" value="UniProtKB-KW"/>
</dbReference>
<evidence type="ECO:0000313" key="8">
    <source>
        <dbReference type="Proteomes" id="UP000294613"/>
    </source>
</evidence>
<accession>A0A4V2UNJ4</accession>
<evidence type="ECO:0000256" key="2">
    <source>
        <dbReference type="ARBA" id="ARBA00022679"/>
    </source>
</evidence>
<dbReference type="RefSeq" id="WP_008975183.1">
    <property type="nucleotide sequence ID" value="NZ_BHEO01000008.1"/>
</dbReference>
<dbReference type="GO" id="GO:0017136">
    <property type="term" value="F:histone deacetylase activity, NAD-dependent"/>
    <property type="evidence" value="ECO:0007669"/>
    <property type="project" value="TreeGrafter"/>
</dbReference>
<dbReference type="AlphaFoldDB" id="A0A4V2UNJ4"/>
<dbReference type="EMBL" id="BHEO01000008">
    <property type="protein sequence ID" value="GBU06486.1"/>
    <property type="molecule type" value="Genomic_DNA"/>
</dbReference>
<dbReference type="InterPro" id="IPR026591">
    <property type="entry name" value="Sirtuin_cat_small_dom_sf"/>
</dbReference>
<dbReference type="SUPFAM" id="SSF52467">
    <property type="entry name" value="DHS-like NAD/FAD-binding domain"/>
    <property type="match status" value="1"/>
</dbReference>
<evidence type="ECO:0000313" key="7">
    <source>
        <dbReference type="EMBL" id="TCS62251.1"/>
    </source>
</evidence>
<evidence type="ECO:0000313" key="6">
    <source>
        <dbReference type="EMBL" id="GBU06486.1"/>
    </source>
</evidence>
<feature type="binding site" evidence="4">
    <location>
        <position position="130"/>
    </location>
    <ligand>
        <name>Zn(2+)</name>
        <dbReference type="ChEBI" id="CHEBI:29105"/>
    </ligand>
</feature>
<gene>
    <name evidence="6" type="primary">cobB</name>
    <name evidence="7" type="ORF">EDD74_13319</name>
    <name evidence="6" type="ORF">FAEUMB_30270</name>
</gene>
<dbReference type="PANTHER" id="PTHR11085">
    <property type="entry name" value="NAD-DEPENDENT PROTEIN DEACYLASE SIRTUIN-5, MITOCHONDRIAL-RELATED"/>
    <property type="match status" value="1"/>
</dbReference>
<evidence type="ECO:0000256" key="4">
    <source>
        <dbReference type="PROSITE-ProRule" id="PRU00236"/>
    </source>
</evidence>
<feature type="binding site" evidence="4">
    <location>
        <position position="154"/>
    </location>
    <ligand>
        <name>Zn(2+)</name>
        <dbReference type="ChEBI" id="CHEBI:29105"/>
    </ligand>
</feature>
<dbReference type="EMBL" id="SLZV01000033">
    <property type="protein sequence ID" value="TCS62251.1"/>
    <property type="molecule type" value="Genomic_DNA"/>
</dbReference>